<keyword evidence="3" id="KW-1185">Reference proteome</keyword>
<evidence type="ECO:0000259" key="1">
    <source>
        <dbReference type="PROSITE" id="PS50206"/>
    </source>
</evidence>
<dbReference type="PANTHER" id="PTHR43031">
    <property type="entry name" value="FAD-DEPENDENT OXIDOREDUCTASE"/>
    <property type="match status" value="1"/>
</dbReference>
<dbReference type="InterPro" id="IPR001763">
    <property type="entry name" value="Rhodanese-like_dom"/>
</dbReference>
<dbReference type="NCBIfam" id="NF045521">
    <property type="entry name" value="rhoda_near_glyco"/>
    <property type="match status" value="1"/>
</dbReference>
<dbReference type="RefSeq" id="WP_311402184.1">
    <property type="nucleotide sequence ID" value="NZ_JAVRBG010000011.1"/>
</dbReference>
<sequence>MKFLLSFIFLSSYFCAAQQEFQHVLQKHNDESVPYISVKELKTELKKSNLTYILDARKIEEYQVSHLPNAIFAGHKEFNLQQIQKRIPSKTECLIIYCTIGVRSEIIGKKLKEAGYPNVKNLYGGILEWKNKGYKVYNLKSQPTDSVHTYNKKWSRYLHLGKPVF</sequence>
<dbReference type="PROSITE" id="PS50206">
    <property type="entry name" value="RHODANESE_3"/>
    <property type="match status" value="1"/>
</dbReference>
<comment type="caution">
    <text evidence="2">The sequence shown here is derived from an EMBL/GenBank/DDBJ whole genome shotgun (WGS) entry which is preliminary data.</text>
</comment>
<dbReference type="Proteomes" id="UP001182991">
    <property type="component" value="Unassembled WGS sequence"/>
</dbReference>
<dbReference type="EMBL" id="JAVRBG010000011">
    <property type="protein sequence ID" value="MDT0295241.1"/>
    <property type="molecule type" value="Genomic_DNA"/>
</dbReference>
<dbReference type="SUPFAM" id="SSF52821">
    <property type="entry name" value="Rhodanese/Cell cycle control phosphatase"/>
    <property type="match status" value="1"/>
</dbReference>
<protein>
    <submittedName>
        <fullName evidence="2">Rhodanese-like domain-containing protein</fullName>
    </submittedName>
</protein>
<dbReference type="Pfam" id="PF00581">
    <property type="entry name" value="Rhodanese"/>
    <property type="match status" value="1"/>
</dbReference>
<evidence type="ECO:0000313" key="2">
    <source>
        <dbReference type="EMBL" id="MDT0295241.1"/>
    </source>
</evidence>
<dbReference type="InterPro" id="IPR050229">
    <property type="entry name" value="GlpE_sulfurtransferase"/>
</dbReference>
<dbReference type="Gene3D" id="3.40.250.10">
    <property type="entry name" value="Rhodanese-like domain"/>
    <property type="match status" value="1"/>
</dbReference>
<evidence type="ECO:0000313" key="3">
    <source>
        <dbReference type="Proteomes" id="UP001182991"/>
    </source>
</evidence>
<dbReference type="InterPro" id="IPR036873">
    <property type="entry name" value="Rhodanese-like_dom_sf"/>
</dbReference>
<name>A0ABU2KKI4_9FLAO</name>
<feature type="domain" description="Rhodanese" evidence="1">
    <location>
        <begin position="47"/>
        <end position="138"/>
    </location>
</feature>
<dbReference type="SMART" id="SM00450">
    <property type="entry name" value="RHOD"/>
    <property type="match status" value="1"/>
</dbReference>
<proteinExistence type="predicted"/>
<accession>A0ABU2KKI4</accession>
<reference evidence="3" key="1">
    <citation type="submission" date="2023-07" db="EMBL/GenBank/DDBJ databases">
        <title>Isolating and identifying novel microbial strains from the Mariana Trench.</title>
        <authorList>
            <person name="Fu H."/>
        </authorList>
    </citation>
    <scope>NUCLEOTIDE SEQUENCE [LARGE SCALE GENOMIC DNA]</scope>
    <source>
        <strain evidence="3">T-y2</strain>
    </source>
</reference>
<dbReference type="PANTHER" id="PTHR43031:SF16">
    <property type="entry name" value="OXIDOREDUCTASE"/>
    <property type="match status" value="1"/>
</dbReference>
<gene>
    <name evidence="2" type="ORF">RLT85_11420</name>
</gene>
<organism evidence="2 3">
    <name type="scientific">Mesonia ostreae</name>
    <dbReference type="NCBI Taxonomy" id="861110"/>
    <lineage>
        <taxon>Bacteria</taxon>
        <taxon>Pseudomonadati</taxon>
        <taxon>Bacteroidota</taxon>
        <taxon>Flavobacteriia</taxon>
        <taxon>Flavobacteriales</taxon>
        <taxon>Flavobacteriaceae</taxon>
        <taxon>Mesonia</taxon>
    </lineage>
</organism>
<dbReference type="CDD" id="cd00158">
    <property type="entry name" value="RHOD"/>
    <property type="match status" value="1"/>
</dbReference>